<gene>
    <name evidence="1" type="ORF">OWV82_019588</name>
</gene>
<evidence type="ECO:0000313" key="1">
    <source>
        <dbReference type="EMBL" id="KAJ4705855.1"/>
    </source>
</evidence>
<dbReference type="EMBL" id="CM051404">
    <property type="protein sequence ID" value="KAJ4705855.1"/>
    <property type="molecule type" value="Genomic_DNA"/>
</dbReference>
<proteinExistence type="predicted"/>
<name>A0ACC1X6P1_MELAZ</name>
<evidence type="ECO:0000313" key="2">
    <source>
        <dbReference type="Proteomes" id="UP001164539"/>
    </source>
</evidence>
<comment type="caution">
    <text evidence="1">The sequence shown here is derived from an EMBL/GenBank/DDBJ whole genome shotgun (WGS) entry which is preliminary data.</text>
</comment>
<keyword evidence="2" id="KW-1185">Reference proteome</keyword>
<dbReference type="Proteomes" id="UP001164539">
    <property type="component" value="Chromosome 11"/>
</dbReference>
<sequence>MNQDRDLERGTRNFSMEYGTTTSVSGRFQRTDPNSGMKKLIDPQEPSPMLILCVISILLDPLFLYIPVINDEKKLLTLDKKLAIAASVLRSVSDCFYIFFFILRFQSFFKIKDESHKINARKDLWRFLLIDLLAILPLPQVVIFIIIPTISRGLEWKAMSLLKYFVFGQYVLRLMRVYPLFTKATRNSSKLVDATWAKAAFNLLLYMLAAHVFGSLWYFFAIERETTCWKEACQKHSGCVRSTFYFDEHLADHGFINEFCPTKTHNTTIFDFGIFYGALQSGIVEVTDFPQKFLHCFFWGLQSLSCLGQNLQTSTYIWEDLFAILVTISGLVLFVFLIGNLQMYLQCRTMRSEELRQKLQEIEQWDSYQKLSNPLQKQITKHRRHILRKTNGVDVEKFLSNLPRNLSREIKRELCLKLNVKVEEVTGLNGAISGELYDRLKPVFFTEHTHIVQEGHLIYEMLFVVKGKLCIYTSDPETNNDHDNVSVKGYLTNGDFCGEELIDWANPSKDHGPNSSNDHVANSSKDLPISTKTIEALTDVDAFALMSDDLKKVLQIKHLMHKRAACHIQRVWRSHRHKSNANPTRSTGGNDSGLTLRCSKLLNAFKCGRLWQHQRTHPSQPPPRPATDITVEEP</sequence>
<organism evidence="1 2">
    <name type="scientific">Melia azedarach</name>
    <name type="common">Chinaberry tree</name>
    <dbReference type="NCBI Taxonomy" id="155640"/>
    <lineage>
        <taxon>Eukaryota</taxon>
        <taxon>Viridiplantae</taxon>
        <taxon>Streptophyta</taxon>
        <taxon>Embryophyta</taxon>
        <taxon>Tracheophyta</taxon>
        <taxon>Spermatophyta</taxon>
        <taxon>Magnoliopsida</taxon>
        <taxon>eudicotyledons</taxon>
        <taxon>Gunneridae</taxon>
        <taxon>Pentapetalae</taxon>
        <taxon>rosids</taxon>
        <taxon>malvids</taxon>
        <taxon>Sapindales</taxon>
        <taxon>Meliaceae</taxon>
        <taxon>Melia</taxon>
    </lineage>
</organism>
<reference evidence="1 2" key="1">
    <citation type="journal article" date="2023" name="Science">
        <title>Complex scaffold remodeling in plant triterpene biosynthesis.</title>
        <authorList>
            <person name="De La Pena R."/>
            <person name="Hodgson H."/>
            <person name="Liu J.C."/>
            <person name="Stephenson M.J."/>
            <person name="Martin A.C."/>
            <person name="Owen C."/>
            <person name="Harkess A."/>
            <person name="Leebens-Mack J."/>
            <person name="Jimenez L.E."/>
            <person name="Osbourn A."/>
            <person name="Sattely E.S."/>
        </authorList>
    </citation>
    <scope>NUCLEOTIDE SEQUENCE [LARGE SCALE GENOMIC DNA]</scope>
    <source>
        <strain evidence="2">cv. JPN11</strain>
        <tissue evidence="1">Leaf</tissue>
    </source>
</reference>
<accession>A0ACC1X6P1</accession>
<protein>
    <submittedName>
        <fullName evidence="1">Cyclic nucleotide-gated ion channel 1</fullName>
    </submittedName>
</protein>